<name>A0AAD6PNP1_9ROSI</name>
<organism evidence="1 2">
    <name type="scientific">Salix udensis</name>
    <dbReference type="NCBI Taxonomy" id="889485"/>
    <lineage>
        <taxon>Eukaryota</taxon>
        <taxon>Viridiplantae</taxon>
        <taxon>Streptophyta</taxon>
        <taxon>Embryophyta</taxon>
        <taxon>Tracheophyta</taxon>
        <taxon>Spermatophyta</taxon>
        <taxon>Magnoliopsida</taxon>
        <taxon>eudicotyledons</taxon>
        <taxon>Gunneridae</taxon>
        <taxon>Pentapetalae</taxon>
        <taxon>rosids</taxon>
        <taxon>fabids</taxon>
        <taxon>Malpighiales</taxon>
        <taxon>Salicaceae</taxon>
        <taxon>Saliceae</taxon>
        <taxon>Salix</taxon>
    </lineage>
</organism>
<dbReference type="Proteomes" id="UP001162972">
    <property type="component" value="Chromosome 18"/>
</dbReference>
<comment type="caution">
    <text evidence="1">The sequence shown here is derived from an EMBL/GenBank/DDBJ whole genome shotgun (WGS) entry which is preliminary data.</text>
</comment>
<evidence type="ECO:0000313" key="2">
    <source>
        <dbReference type="Proteomes" id="UP001162972"/>
    </source>
</evidence>
<evidence type="ECO:0000313" key="1">
    <source>
        <dbReference type="EMBL" id="KAJ6434968.1"/>
    </source>
</evidence>
<accession>A0AAD6PNP1</accession>
<proteinExistence type="predicted"/>
<sequence>MLTGGIFSQSGLHVKEILLKQKARTEAIVVIKSVLHQPGKSKSYCGGVSDSQAVKVKESSDFNKLALPVRYVGPAYDERNLLLGKITS</sequence>
<dbReference type="EMBL" id="JAPFFJ010000001">
    <property type="protein sequence ID" value="KAJ6434968.1"/>
    <property type="molecule type" value="Genomic_DNA"/>
</dbReference>
<gene>
    <name evidence="1" type="ORF">OIU84_000252</name>
</gene>
<keyword evidence="2" id="KW-1185">Reference proteome</keyword>
<protein>
    <submittedName>
        <fullName evidence="1">Uncharacterized protein</fullName>
    </submittedName>
</protein>
<dbReference type="AlphaFoldDB" id="A0AAD6PNP1"/>
<reference evidence="1 2" key="1">
    <citation type="journal article" date="2023" name="Int. J. Mol. Sci.">
        <title>De Novo Assembly and Annotation of 11 Diverse Shrub Willow (Salix) Genomes Reveals Novel Gene Organization in Sex-Linked Regions.</title>
        <authorList>
            <person name="Hyden B."/>
            <person name="Feng K."/>
            <person name="Yates T.B."/>
            <person name="Jawdy S."/>
            <person name="Cereghino C."/>
            <person name="Smart L.B."/>
            <person name="Muchero W."/>
        </authorList>
    </citation>
    <scope>NUCLEOTIDE SEQUENCE [LARGE SCALE GENOMIC DNA]</scope>
    <source>
        <tissue evidence="1">Shoot tip</tissue>
    </source>
</reference>